<evidence type="ECO:0000256" key="2">
    <source>
        <dbReference type="ARBA" id="ARBA00004141"/>
    </source>
</evidence>
<gene>
    <name evidence="8" type="ORF">Cgig2_011681</name>
</gene>
<evidence type="ECO:0000256" key="5">
    <source>
        <dbReference type="ARBA" id="ARBA00022989"/>
    </source>
</evidence>
<comment type="caution">
    <text evidence="8">The sequence shown here is derived from an EMBL/GenBank/DDBJ whole genome shotgun (WGS) entry which is preliminary data.</text>
</comment>
<evidence type="ECO:0000256" key="4">
    <source>
        <dbReference type="ARBA" id="ARBA00022692"/>
    </source>
</evidence>
<comment type="subcellular location">
    <subcellularLocation>
        <location evidence="2 7">Membrane</location>
        <topology evidence="2 7">Multi-pass membrane protein</topology>
    </subcellularLocation>
</comment>
<protein>
    <recommendedName>
        <fullName evidence="7">PRA1 family protein</fullName>
    </recommendedName>
</protein>
<evidence type="ECO:0000256" key="7">
    <source>
        <dbReference type="RuleBase" id="RU363107"/>
    </source>
</evidence>
<dbReference type="GO" id="GO:0016192">
    <property type="term" value="P:vesicle-mediated transport"/>
    <property type="evidence" value="ECO:0007669"/>
    <property type="project" value="UniProtKB-ARBA"/>
</dbReference>
<dbReference type="GO" id="GO:0005794">
    <property type="term" value="C:Golgi apparatus"/>
    <property type="evidence" value="ECO:0007669"/>
    <property type="project" value="TreeGrafter"/>
</dbReference>
<feature type="transmembrane region" description="Helical" evidence="7">
    <location>
        <begin position="165"/>
        <end position="182"/>
    </location>
</feature>
<proteinExistence type="inferred from homology"/>
<evidence type="ECO:0000313" key="9">
    <source>
        <dbReference type="Proteomes" id="UP001153076"/>
    </source>
</evidence>
<sequence length="235" mass="25833">MSTKPTANYGTIPTTSAAAATSATSSPFAATHISAADDGTFITRAARQARTLISYRRPWKEFLSLSSFSLPTSYSDAMPRIRRNLTYFRFNYALIVLIILFLSLLWHPISMVVFLAIFVLWVLLYFSRDEPIVVFHRTVDDRLVLILLGVLTILALLLTRVGLNVLVSLAIAVVVIGLHAAFRSIDDLFLSEDDAVEGGLASVVEGQPLRPTYRRVSGIAGKSLGVHFSNLSTED</sequence>
<keyword evidence="7" id="KW-0813">Transport</keyword>
<dbReference type="Pfam" id="PF03208">
    <property type="entry name" value="PRA1"/>
    <property type="match status" value="1"/>
</dbReference>
<dbReference type="GO" id="GO:0005783">
    <property type="term" value="C:endoplasmic reticulum"/>
    <property type="evidence" value="ECO:0007669"/>
    <property type="project" value="TreeGrafter"/>
</dbReference>
<dbReference type="Proteomes" id="UP001153076">
    <property type="component" value="Unassembled WGS sequence"/>
</dbReference>
<evidence type="ECO:0000256" key="6">
    <source>
        <dbReference type="ARBA" id="ARBA00023136"/>
    </source>
</evidence>
<keyword evidence="4 7" id="KW-0812">Transmembrane</keyword>
<comment type="similarity">
    <text evidence="3 7">Belongs to the PRA1 family.</text>
</comment>
<dbReference type="GO" id="GO:0016020">
    <property type="term" value="C:membrane"/>
    <property type="evidence" value="ECO:0007669"/>
    <property type="project" value="UniProtKB-SubCell"/>
</dbReference>
<dbReference type="OrthoDB" id="63113at2759"/>
<dbReference type="PANTHER" id="PTHR19317:SF84">
    <property type="entry name" value="PRA1 FAMILY PROTEIN"/>
    <property type="match status" value="1"/>
</dbReference>
<comment type="function">
    <text evidence="1 7">May be involved in both secretory and endocytic intracellular trafficking in the endosomal/prevacuolar compartments.</text>
</comment>
<evidence type="ECO:0000256" key="1">
    <source>
        <dbReference type="ARBA" id="ARBA00002501"/>
    </source>
</evidence>
<feature type="transmembrane region" description="Helical" evidence="7">
    <location>
        <begin position="87"/>
        <end position="105"/>
    </location>
</feature>
<organism evidence="8 9">
    <name type="scientific">Carnegiea gigantea</name>
    <dbReference type="NCBI Taxonomy" id="171969"/>
    <lineage>
        <taxon>Eukaryota</taxon>
        <taxon>Viridiplantae</taxon>
        <taxon>Streptophyta</taxon>
        <taxon>Embryophyta</taxon>
        <taxon>Tracheophyta</taxon>
        <taxon>Spermatophyta</taxon>
        <taxon>Magnoliopsida</taxon>
        <taxon>eudicotyledons</taxon>
        <taxon>Gunneridae</taxon>
        <taxon>Pentapetalae</taxon>
        <taxon>Caryophyllales</taxon>
        <taxon>Cactineae</taxon>
        <taxon>Cactaceae</taxon>
        <taxon>Cactoideae</taxon>
        <taxon>Echinocereeae</taxon>
        <taxon>Carnegiea</taxon>
    </lineage>
</organism>
<keyword evidence="5 7" id="KW-1133">Transmembrane helix</keyword>
<dbReference type="InterPro" id="IPR004895">
    <property type="entry name" value="Prenylated_rab_accept_PRA1"/>
</dbReference>
<keyword evidence="9" id="KW-1185">Reference proteome</keyword>
<keyword evidence="6 7" id="KW-0472">Membrane</keyword>
<feature type="transmembrane region" description="Helical" evidence="7">
    <location>
        <begin position="139"/>
        <end position="159"/>
    </location>
</feature>
<evidence type="ECO:0000256" key="3">
    <source>
        <dbReference type="ARBA" id="ARBA00006483"/>
    </source>
</evidence>
<reference evidence="8" key="1">
    <citation type="submission" date="2022-04" db="EMBL/GenBank/DDBJ databases">
        <title>Carnegiea gigantea Genome sequencing and assembly v2.</title>
        <authorList>
            <person name="Copetti D."/>
            <person name="Sanderson M.J."/>
            <person name="Burquez A."/>
            <person name="Wojciechowski M.F."/>
        </authorList>
    </citation>
    <scope>NUCLEOTIDE SEQUENCE</scope>
    <source>
        <strain evidence="8">SGP5-SGP5p</strain>
        <tissue evidence="8">Aerial part</tissue>
    </source>
</reference>
<evidence type="ECO:0000313" key="8">
    <source>
        <dbReference type="EMBL" id="KAJ8432758.1"/>
    </source>
</evidence>
<accession>A0A9Q1JX93</accession>
<dbReference type="PANTHER" id="PTHR19317">
    <property type="entry name" value="PRENYLATED RAB ACCEPTOR 1-RELATED"/>
    <property type="match status" value="1"/>
</dbReference>
<name>A0A9Q1JX93_9CARY</name>
<dbReference type="EMBL" id="JAKOGI010000585">
    <property type="protein sequence ID" value="KAJ8432758.1"/>
    <property type="molecule type" value="Genomic_DNA"/>
</dbReference>
<dbReference type="AlphaFoldDB" id="A0A9Q1JX93"/>